<evidence type="ECO:0000256" key="1">
    <source>
        <dbReference type="SAM" id="Phobius"/>
    </source>
</evidence>
<keyword evidence="1" id="KW-1133">Transmembrane helix</keyword>
<dbReference type="AlphaFoldDB" id="A0AA36MVX8"/>
<feature type="signal peptide" evidence="2">
    <location>
        <begin position="1"/>
        <end position="16"/>
    </location>
</feature>
<protein>
    <submittedName>
        <fullName evidence="3">Uncharacterized protein</fullName>
    </submittedName>
</protein>
<feature type="transmembrane region" description="Helical" evidence="1">
    <location>
        <begin position="188"/>
        <end position="210"/>
    </location>
</feature>
<feature type="chain" id="PRO_5041428227" evidence="2">
    <location>
        <begin position="17"/>
        <end position="366"/>
    </location>
</feature>
<feature type="transmembrane region" description="Helical" evidence="1">
    <location>
        <begin position="335"/>
        <end position="354"/>
    </location>
</feature>
<sequence length="366" mass="39398">MAALALLLLSLVQAEASLDAQAYADVLSQPTEEKEAFVEGVVTKTLHGFVLSDSSLQDFAEHAPPTYDLLVGQLKIQPWICGGDTGRLCSAPATAPLNAQGWQGVYSDPASRLIFARRVAMERLDKEVVNATELEAWARTAPQDFETALGELKDAPFLCSWPCPDQEVPGMEGGMTESQRRQVFVGELAFACLCLLVALLVLIAGAMVYADRRGASKHAEGVASKKKDLEEIIERRLREERNVEHQAALRAMAQKMVPMQSQVASASAQPMGYGYMPAQGYYSAQGSAMPMPPAQQGARAVYTPSYSPGNSGHGGLGQSAPLMASRPAEYQAPDVFSVSCSAAPFSFLFFWVAAPLKMGSLFFQGH</sequence>
<proteinExistence type="predicted"/>
<dbReference type="EMBL" id="CAUJNA010000891">
    <property type="protein sequence ID" value="CAJ1382349.1"/>
    <property type="molecule type" value="Genomic_DNA"/>
</dbReference>
<comment type="caution">
    <text evidence="3">The sequence shown here is derived from an EMBL/GenBank/DDBJ whole genome shotgun (WGS) entry which is preliminary data.</text>
</comment>
<name>A0AA36MVX8_9DINO</name>
<evidence type="ECO:0000313" key="3">
    <source>
        <dbReference type="EMBL" id="CAJ1382349.1"/>
    </source>
</evidence>
<organism evidence="3 4">
    <name type="scientific">Effrenium voratum</name>
    <dbReference type="NCBI Taxonomy" id="2562239"/>
    <lineage>
        <taxon>Eukaryota</taxon>
        <taxon>Sar</taxon>
        <taxon>Alveolata</taxon>
        <taxon>Dinophyceae</taxon>
        <taxon>Suessiales</taxon>
        <taxon>Symbiodiniaceae</taxon>
        <taxon>Effrenium</taxon>
    </lineage>
</organism>
<accession>A0AA36MVX8</accession>
<keyword evidence="4" id="KW-1185">Reference proteome</keyword>
<keyword evidence="1" id="KW-0812">Transmembrane</keyword>
<gene>
    <name evidence="3" type="ORF">EVOR1521_LOCUS9739</name>
</gene>
<evidence type="ECO:0000313" key="4">
    <source>
        <dbReference type="Proteomes" id="UP001178507"/>
    </source>
</evidence>
<reference evidence="3" key="1">
    <citation type="submission" date="2023-08" db="EMBL/GenBank/DDBJ databases">
        <authorList>
            <person name="Chen Y."/>
            <person name="Shah S."/>
            <person name="Dougan E. K."/>
            <person name="Thang M."/>
            <person name="Chan C."/>
        </authorList>
    </citation>
    <scope>NUCLEOTIDE SEQUENCE</scope>
</reference>
<keyword evidence="1" id="KW-0472">Membrane</keyword>
<dbReference type="Proteomes" id="UP001178507">
    <property type="component" value="Unassembled WGS sequence"/>
</dbReference>
<keyword evidence="2" id="KW-0732">Signal</keyword>
<evidence type="ECO:0000256" key="2">
    <source>
        <dbReference type="SAM" id="SignalP"/>
    </source>
</evidence>